<sequence length="118" mass="13628">MKDIFPKIKDLSAIFDSSLIINSSKYPSPKKRLKLCFIAVAGINKIEMFIITVKIRIEQNLYEGYDCSSFCYIIYSAMLTINKRYVVYGKVVGASNPRSVFVEYLKPFDSRELCYKIL</sequence>
<evidence type="ECO:0000313" key="4">
    <source>
        <dbReference type="Proteomes" id="UP000293045"/>
    </source>
</evidence>
<reference evidence="3 4" key="1">
    <citation type="submission" date="2017-12" db="EMBL/GenBank/DDBJ databases">
        <authorList>
            <person name="Pombert J.-F."/>
            <person name="Haag K.L."/>
            <person name="Ebert D."/>
        </authorList>
    </citation>
    <scope>NUCLEOTIDE SEQUENCE [LARGE SCALE GENOMIC DNA]</scope>
    <source>
        <strain evidence="1">BE-OM-2</strain>
        <strain evidence="2">IL-BN-2</strain>
    </source>
</reference>
<comment type="caution">
    <text evidence="1">The sequence shown here is derived from an EMBL/GenBank/DDBJ whole genome shotgun (WGS) entry which is preliminary data.</text>
</comment>
<gene>
    <name evidence="1" type="ORF">CWI36_0856p0020</name>
    <name evidence="2" type="ORF">CWI39_0302p0010</name>
</gene>
<dbReference type="Proteomes" id="UP000291404">
    <property type="component" value="Unassembled WGS sequence"/>
</dbReference>
<dbReference type="EMBL" id="PIXR01000302">
    <property type="protein sequence ID" value="TBU07552.1"/>
    <property type="molecule type" value="Genomic_DNA"/>
</dbReference>
<evidence type="ECO:0000313" key="3">
    <source>
        <dbReference type="Proteomes" id="UP000291404"/>
    </source>
</evidence>
<name>A0A4Q9L7Z2_9MICR</name>
<dbReference type="VEuPathDB" id="MicrosporidiaDB:CWI36_0856p0020"/>
<dbReference type="Proteomes" id="UP000293045">
    <property type="component" value="Unassembled WGS sequence"/>
</dbReference>
<dbReference type="VEuPathDB" id="MicrosporidiaDB:CWI39_0302p0010"/>
<keyword evidence="3" id="KW-1185">Reference proteome</keyword>
<evidence type="ECO:0000313" key="2">
    <source>
        <dbReference type="EMBL" id="TBU07552.1"/>
    </source>
</evidence>
<dbReference type="EMBL" id="PITI01000856">
    <property type="protein sequence ID" value="TBU03819.1"/>
    <property type="molecule type" value="Genomic_DNA"/>
</dbReference>
<dbReference type="AlphaFoldDB" id="A0A4Q9L7Z2"/>
<protein>
    <submittedName>
        <fullName evidence="1">Uncharacterized protein</fullName>
    </submittedName>
</protein>
<organism evidence="1 3">
    <name type="scientific">Hamiltosporidium magnivora</name>
    <dbReference type="NCBI Taxonomy" id="148818"/>
    <lineage>
        <taxon>Eukaryota</taxon>
        <taxon>Fungi</taxon>
        <taxon>Fungi incertae sedis</taxon>
        <taxon>Microsporidia</taxon>
        <taxon>Dubosqiidae</taxon>
        <taxon>Hamiltosporidium</taxon>
    </lineage>
</organism>
<evidence type="ECO:0000313" key="1">
    <source>
        <dbReference type="EMBL" id="TBU03819.1"/>
    </source>
</evidence>
<accession>A0A4Q9L7Z2</accession>
<proteinExistence type="predicted"/>